<accession>A0ABW0HV84</accession>
<dbReference type="EMBL" id="JBHSMI010000028">
    <property type="protein sequence ID" value="MFC5404494.1"/>
    <property type="molecule type" value="Genomic_DNA"/>
</dbReference>
<evidence type="ECO:0000313" key="3">
    <source>
        <dbReference type="EMBL" id="MFC5404494.1"/>
    </source>
</evidence>
<keyword evidence="2" id="KW-0472">Membrane</keyword>
<keyword evidence="4" id="KW-1185">Reference proteome</keyword>
<dbReference type="RefSeq" id="WP_378134848.1">
    <property type="nucleotide sequence ID" value="NZ_JBHSMI010000028.1"/>
</dbReference>
<evidence type="ECO:0000256" key="2">
    <source>
        <dbReference type="SAM" id="Phobius"/>
    </source>
</evidence>
<name>A0ABW0HV84_9BACL</name>
<evidence type="ECO:0000313" key="4">
    <source>
        <dbReference type="Proteomes" id="UP001596113"/>
    </source>
</evidence>
<protein>
    <submittedName>
        <fullName evidence="3">Uncharacterized protein</fullName>
    </submittedName>
</protein>
<proteinExistence type="predicted"/>
<keyword evidence="2" id="KW-1133">Transmembrane helix</keyword>
<organism evidence="3 4">
    <name type="scientific">Cohnella soli</name>
    <dbReference type="NCBI Taxonomy" id="425005"/>
    <lineage>
        <taxon>Bacteria</taxon>
        <taxon>Bacillati</taxon>
        <taxon>Bacillota</taxon>
        <taxon>Bacilli</taxon>
        <taxon>Bacillales</taxon>
        <taxon>Paenibacillaceae</taxon>
        <taxon>Cohnella</taxon>
    </lineage>
</organism>
<feature type="transmembrane region" description="Helical" evidence="2">
    <location>
        <begin position="12"/>
        <end position="36"/>
    </location>
</feature>
<feature type="region of interest" description="Disordered" evidence="1">
    <location>
        <begin position="65"/>
        <end position="108"/>
    </location>
</feature>
<comment type="caution">
    <text evidence="3">The sequence shown here is derived from an EMBL/GenBank/DDBJ whole genome shotgun (WGS) entry which is preliminary data.</text>
</comment>
<keyword evidence="2" id="KW-0812">Transmembrane</keyword>
<gene>
    <name evidence="3" type="ORF">ACFPOF_17305</name>
</gene>
<reference evidence="4" key="1">
    <citation type="journal article" date="2019" name="Int. J. Syst. Evol. Microbiol.">
        <title>The Global Catalogue of Microorganisms (GCM) 10K type strain sequencing project: providing services to taxonomists for standard genome sequencing and annotation.</title>
        <authorList>
            <consortium name="The Broad Institute Genomics Platform"/>
            <consortium name="The Broad Institute Genome Sequencing Center for Infectious Disease"/>
            <person name="Wu L."/>
            <person name="Ma J."/>
        </authorList>
    </citation>
    <scope>NUCLEOTIDE SEQUENCE [LARGE SCALE GENOMIC DNA]</scope>
    <source>
        <strain evidence="4">CGMCC 1.18575</strain>
    </source>
</reference>
<evidence type="ECO:0000256" key="1">
    <source>
        <dbReference type="SAM" id="MobiDB-lite"/>
    </source>
</evidence>
<dbReference type="Proteomes" id="UP001596113">
    <property type="component" value="Unassembled WGS sequence"/>
</dbReference>
<feature type="compositionally biased region" description="Polar residues" evidence="1">
    <location>
        <begin position="72"/>
        <end position="107"/>
    </location>
</feature>
<sequence length="239" mass="26179">MLRSKWGIASIIVGYIAGLVASKFLSIPVALVFPVLGTMLGSTIRQAELKVARLAAEREAANASANAARIEQQPQQQIRGPGNTQASASSQTPDTSNRASAPSTSNLGPEWESVVEYIGTIEDMVLLEGEKDNLDNEIVQKTLSLLVRLNRVIPQLVVLGNGDINHKIQRLVLKDLNGTITPFIHLSGEAKRQNRRILLNSIKDIDNQITTYTSFIEQKDLMELKSKAELIHQRYGAGN</sequence>